<feature type="domain" description="D-isomer specific 2-hydroxyacid dehydrogenase catalytic" evidence="5">
    <location>
        <begin position="20"/>
        <end position="307"/>
    </location>
</feature>
<organism evidence="7 8">
    <name type="scientific">Malaciobacter mytili LMG 24559</name>
    <dbReference type="NCBI Taxonomy" id="1032238"/>
    <lineage>
        <taxon>Bacteria</taxon>
        <taxon>Pseudomonadati</taxon>
        <taxon>Campylobacterota</taxon>
        <taxon>Epsilonproteobacteria</taxon>
        <taxon>Campylobacterales</taxon>
        <taxon>Arcobacteraceae</taxon>
        <taxon>Malaciobacter</taxon>
    </lineage>
</organism>
<dbReference type="AlphaFoldDB" id="A0AAX2AH19"/>
<sequence>MKIVFLDRATLGFDISLEGFNKFGEVVIYDVTKPNETLTRVQDADIVVTNKVVINKDIIDNSKIKLICIAATGMNNVDLEYAKVKGIEVKNVAGYSTASVTQLTFSYVFYFIQKLNYYTSYVNKGNWQKSEIFTHIDKPFFELENKNWGIIGLGNIGENVAKIAKSFGCNVNYYSTSGNNKNTNYNQMSLEELLKTSDIVSVHCPLNNQTQNLLNKTNLNMMKNGAILMNLGRGGIINEEDLATIIDKKELYCGIDVVSKEPIEDNSPLLKVENKDRLALTPHIGWASIEARNRLINSIIKNIENYIL</sequence>
<evidence type="ECO:0000256" key="2">
    <source>
        <dbReference type="ARBA" id="ARBA00023002"/>
    </source>
</evidence>
<evidence type="ECO:0000259" key="5">
    <source>
        <dbReference type="Pfam" id="PF00389"/>
    </source>
</evidence>
<dbReference type="Pfam" id="PF02826">
    <property type="entry name" value="2-Hacid_dh_C"/>
    <property type="match status" value="1"/>
</dbReference>
<evidence type="ECO:0000259" key="6">
    <source>
        <dbReference type="Pfam" id="PF02826"/>
    </source>
</evidence>
<dbReference type="RefSeq" id="WP_114840585.1">
    <property type="nucleotide sequence ID" value="NZ_CP031219.1"/>
</dbReference>
<name>A0AAX2AH19_9BACT</name>
<gene>
    <name evidence="7" type="ORF">CP985_03845</name>
</gene>
<dbReference type="SUPFAM" id="SSF51735">
    <property type="entry name" value="NAD(P)-binding Rossmann-fold domains"/>
    <property type="match status" value="1"/>
</dbReference>
<evidence type="ECO:0000256" key="3">
    <source>
        <dbReference type="ARBA" id="ARBA00023027"/>
    </source>
</evidence>
<dbReference type="PANTHER" id="PTHR43761">
    <property type="entry name" value="D-ISOMER SPECIFIC 2-HYDROXYACID DEHYDROGENASE FAMILY PROTEIN (AFU_ORTHOLOGUE AFUA_1G13630)"/>
    <property type="match status" value="1"/>
</dbReference>
<dbReference type="InterPro" id="IPR006140">
    <property type="entry name" value="D-isomer_DH_NAD-bd"/>
</dbReference>
<protein>
    <submittedName>
        <fullName evidence="7">Hydroxyacid dehydrogenase</fullName>
        <ecNumber evidence="7">1.1.1.272</ecNumber>
    </submittedName>
</protein>
<dbReference type="Pfam" id="PF00389">
    <property type="entry name" value="2-Hacid_dh"/>
    <property type="match status" value="1"/>
</dbReference>
<evidence type="ECO:0000256" key="1">
    <source>
        <dbReference type="ARBA" id="ARBA00005854"/>
    </source>
</evidence>
<dbReference type="Gene3D" id="3.40.50.720">
    <property type="entry name" value="NAD(P)-binding Rossmann-like Domain"/>
    <property type="match status" value="2"/>
</dbReference>
<dbReference type="PROSITE" id="PS00671">
    <property type="entry name" value="D_2_HYDROXYACID_DH_3"/>
    <property type="match status" value="1"/>
</dbReference>
<reference evidence="7 8" key="1">
    <citation type="submission" date="2017-09" db="EMBL/GenBank/DDBJ databases">
        <title>Genomics of the genus Arcobacter.</title>
        <authorList>
            <person name="Perez-Cataluna A."/>
            <person name="Figueras M.J."/>
            <person name="Salas-Masso N."/>
        </authorList>
    </citation>
    <scope>NUCLEOTIDE SEQUENCE [LARGE SCALE GENOMIC DNA]</scope>
    <source>
        <strain evidence="7 8">CECT 7386</strain>
    </source>
</reference>
<dbReference type="NCBIfam" id="NF006263">
    <property type="entry name" value="PRK08410.1"/>
    <property type="match status" value="1"/>
</dbReference>
<dbReference type="Proteomes" id="UP000290092">
    <property type="component" value="Unassembled WGS sequence"/>
</dbReference>
<dbReference type="PANTHER" id="PTHR43761:SF1">
    <property type="entry name" value="D-ISOMER SPECIFIC 2-HYDROXYACID DEHYDROGENASE CATALYTIC DOMAIN-CONTAINING PROTEIN-RELATED"/>
    <property type="match status" value="1"/>
</dbReference>
<evidence type="ECO:0000256" key="4">
    <source>
        <dbReference type="RuleBase" id="RU003719"/>
    </source>
</evidence>
<dbReference type="InterPro" id="IPR050418">
    <property type="entry name" value="D-iso_2-hydroxyacid_DH_PdxB"/>
</dbReference>
<dbReference type="EC" id="1.1.1.272" evidence="7"/>
<keyword evidence="8" id="KW-1185">Reference proteome</keyword>
<dbReference type="PROSITE" id="PS00670">
    <property type="entry name" value="D_2_HYDROXYACID_DH_2"/>
    <property type="match status" value="1"/>
</dbReference>
<dbReference type="GO" id="GO:0051287">
    <property type="term" value="F:NAD binding"/>
    <property type="evidence" value="ECO:0007669"/>
    <property type="project" value="InterPro"/>
</dbReference>
<dbReference type="EMBL" id="NXID01000010">
    <property type="protein sequence ID" value="RXK16299.1"/>
    <property type="molecule type" value="Genomic_DNA"/>
</dbReference>
<evidence type="ECO:0000313" key="8">
    <source>
        <dbReference type="Proteomes" id="UP000290092"/>
    </source>
</evidence>
<comment type="similarity">
    <text evidence="1 4">Belongs to the D-isomer specific 2-hydroxyacid dehydrogenase family.</text>
</comment>
<dbReference type="KEGG" id="amyt:AMYT_0060"/>
<evidence type="ECO:0000313" key="7">
    <source>
        <dbReference type="EMBL" id="RXK16299.1"/>
    </source>
</evidence>
<keyword evidence="2 4" id="KW-0560">Oxidoreductase</keyword>
<proteinExistence type="inferred from homology"/>
<dbReference type="GO" id="GO:0050578">
    <property type="term" value="F:(2R)-2-hydroxyacid dehydrogenase (NADP+) activity"/>
    <property type="evidence" value="ECO:0007669"/>
    <property type="project" value="UniProtKB-EC"/>
</dbReference>
<dbReference type="SUPFAM" id="SSF52283">
    <property type="entry name" value="Formate/glycerate dehydrogenase catalytic domain-like"/>
    <property type="match status" value="1"/>
</dbReference>
<dbReference type="InterPro" id="IPR036291">
    <property type="entry name" value="NAD(P)-bd_dom_sf"/>
</dbReference>
<dbReference type="InterPro" id="IPR006139">
    <property type="entry name" value="D-isomer_2_OHA_DH_cat_dom"/>
</dbReference>
<feature type="domain" description="D-isomer specific 2-hydroxyacid dehydrogenase NAD-binding" evidence="6">
    <location>
        <begin position="106"/>
        <end position="285"/>
    </location>
</feature>
<keyword evidence="3" id="KW-0520">NAD</keyword>
<dbReference type="InterPro" id="IPR029753">
    <property type="entry name" value="D-isomer_DH_CS"/>
</dbReference>
<accession>A0AAX2AH19</accession>
<comment type="caution">
    <text evidence="7">The sequence shown here is derived from an EMBL/GenBank/DDBJ whole genome shotgun (WGS) entry which is preliminary data.</text>
</comment>